<dbReference type="PANTHER" id="PTHR11319">
    <property type="entry name" value="G PROTEIN-COUPLED RECEPTOR-RELATED"/>
    <property type="match status" value="1"/>
</dbReference>
<feature type="transmembrane region" description="Helical" evidence="2">
    <location>
        <begin position="12"/>
        <end position="34"/>
    </location>
</feature>
<feature type="transmembrane region" description="Helical" evidence="2">
    <location>
        <begin position="2747"/>
        <end position="2769"/>
    </location>
</feature>
<dbReference type="RefSeq" id="XP_001030054.2">
    <property type="nucleotide sequence ID" value="XM_001030054.2"/>
</dbReference>
<sequence length="3220" mass="367790">MHNQANSQSINFRIIYAFQIIYCFTIFLDMFSGIKQVIAASSSCQASNCQSCDANSPYCKQCIPPFVLNQFGYCDASSVCNQNQYYSTQDNSCEVSCMQNQTPNPVLNFCDQVNACSSTNYLGTNQLPPLINQPIFYDPNIGVYIYPSATNQINIYDSVSMQYQASIFTQMQTIGKCVYDQSTQNVVVTNTQGQIEIWNVLSTDLVFMTTVPVYQGSYIQYIPNYQQFFYLDQNKNLTVINNFSQSPKTLQYQFVNLNLNYVIYNQTQSVVFAGNQLELLHISLNDFSLIFQNSYNFQLPTSNALVYNVASYSSQVFVFYRATPGNNVLIYQPNIQILTNTSQLSLFNGLGYMFGSFFQKVSSQIQFYDLDPVSGNITAKGPLYPLSQNYFIINQNQTIGFGLFQTPSLVSTTPNIKFIFNFTSAAKFTSQMITNITTFNLIIQNTLFMDEVNNRLVNRGADGIIYITDMNYLNVTYSIKQFQQAPVTTFSTGILIQSRPDPLNLPGVITTTMNSLQNINLVNNKRRIKSLFANSNMVVMQTTKNIVVTIQGSSFTIYKISNMQKLNTQAVATSIDTITKCPNPLFMIQTQTTQDDFITVCKSKLVYWQYNSVNQNYNAPAIQIAVQNPSFIVKDMLNHIIICYATACNAHLKSSLVAQIININTQGSNIFALNTRSDQTFFTILVNSSPNSVLFISYPQFALLATAQLLGNCTLFIGAGYFENNRAVFVCRPDLVSFQVNFHILTLNIGTPTTVQVQSMSIPRLITTLNIFDSQTVFTFYASGNNIYFYMYAFQTSLPLVIEKAASLLPYTYNSPAPNFDTVLRRVFFTFNNNIFYNTQFVGEYQIWSYSYNNHYYDILDNGNVNQIQKIKQCVYNSYVVGVQRPQYVYISDNLRNIEYKQTIQGVTDFYIDSSIQTFFYVNGTKIISAFNYVTNTQYSYTHTAIMTNLSSIANPKFQNTFVAFNNINTDFTLCSYNQASINCFNKTLSTNIYNYVTSVVCTQNVAFVYDNSSTYYYIIMDPTQTKQPIYISLSQPTSANVALFVPQFGFLVTQSNTIIGNGYISNLNGYTLTTLTYTCFIQDIIAYQNGYFILCPKLVYAVSSVFAQLFQFGTAMTIQKAYYYSPKNLLIIISNQQGYTNLLTFYDVGSQLQLQSIQLGNNQLSNIQYFQEEDIFVIYSLFGQIFRIDLNQPSQQDFIVNVLEPDTGSLTQSYFPTLFYSRQLNKLFFASQTNFHKWNYSPFIGTRLNYKIVRYLQYQSAQNKAVSDTIYYADLSSFVWVFQNGQQQLIQVMPNEVQDMYTSPTYLVIFTLQNIYVYQISDFSNTLLINNAITTTTIQFSMQFNVQVYAYITSDYDFFLYDLSTNQYQTPPVKIATFAGQVIDFVLIASDTALISLYGLPPVLYKVGFSSFTTLTGAPNLQTFLGAYTIASLSNIIIIEMRNIISINSQTLAFVNQISFPENDSAGFIESYVFDDQLGLLFIHYQFHNYVQVIPYSLNKAQLTFIGSPDIYRVKFLVQSTYIAIYCSFQINFHSRDQNLNYLYSFRMPTIVNSTNSLIILNDAYLVITQRSQINIFIINPVQGSSPTFTSYKTIYSTQSTIYQAFIDNNRNIKLQGVGQEGYFNNIIVVGFQCQQQFSSVKNKLNLKSQLNSVSIVTENVQKYYYFNIQLDSSTKYSQLPFINEISFSNNNAVIQYIPQQQDQQLTLSNNIFSSVSTIDLVINNFRLMIPDGSNNISFNPQTQVVIIKQVTINQDLNNVIFNFSNLQRVVIDQLTITDLTITDSVLFNFINVGQVTISNLNLINVNFIRSQLIYIRNSNSISIINLQIQSLRIYQYVGKMIINICSSQKLQFQNLFVSDVTGTNVATTQDISTITQVIERDYTYLQQQVNNIIYLQKVQYINMSVGSCQLLKQIQLIKIEDFYNDGSLQQTLISSFVQFDQVNFKTNQGMFSLVSIKASNVTLNLINAQQNSCSDCNGAVFFIYETKYLSISSSIFNTNYAIHGGSLSIQSCNDVYNYFQNNTFLNNQARGNGGAVYLDNCDLNINTTNFTRNTAIIGGAIRYVNLVPMFINGINDILNSITFSKNNATIFGNNYGSYFSSIKLINLQNSQLNSTYITSNNTFQTFDVSNFQSGNDIIFYLQIQDEEQEIVSYDPQSLISSRIIPSSIKQSFQKIIFNLVSSEDQILIEGSTFATYQQFDKNKQLFIFSQCQLIAQPLKVGTLFVQTNVDFQIPDYILDKLTQEAQSIQNRRVLQKANSMRQTINSNQFSITINFQFRDCQVGEIYQNISSTKTSCYICPTGSYSLVTPNYYEKQTCNQCSNENTQQCGNSTIILKSGYWRKSQSSDVIVECINKVDNCIDDSSARGYCKEGLIGPLCENCDVLGEVWGKPYSQTLQYQCAPCTDYFSTYVRWGLLFLAVNIYILGTLWIFFGIYRQRSIIYYLRQAGMIAFGNSARRDQSSTYLKFLITYAQLQSNINQFKYDIFVLSIPTMFGQPVSQLNTATDCQIVSYQNKLLVKTAAMLCLPILFYLWICLVFFVKSIFVKRGRDYWFYSRMKLFTLFLFSFTLFQPNIVSFLIQSVSCRVIGDVKYVTADITMICYEMEHIYVIFISIFGILLWVVIVPVYIFVKLKRIQHTEWITKQYCYGFLYLEFNKKNKYWELVRLQLKLLIIIFINLLMLNPVTQFTCITFTLLIYYHLIHKYMPYETLHMNQNDKLMIISLGIQLILNAIIKDTSIGSNINLIITLICMSINVVTFCYLILVILLQKIQFIRQNIIKFKYMLQQIPCLKNVSFLQVVLEVETSFRRFQLWKALSKNLQSAIFNCQIMKYKQLRENFLMKSQNLKANKSKNSDTQQIRDSIGFEMMIKELGNSSFPNQFRHTQKQNTNAKYLNNVDQLNITLDGEQTQSPKYTQQGAIHNRIGEDKVNSDFLNSVLGKDSKYIGQNSIPYHHPYSQNKNLKISVSHSNSPLQNSNNSLTAQQLQQTQQTFNLDKASPFKILHNGLFGKNNQNNYNQNSRTSNADISPLDGDNVIIPSNSGASLNHITSTAAISNNLVGNSSISHTQLLTKPKFNTKNQDLEDYKSPPSLSYNTSAIVYPLYPENDEDESKTKFETVGLKQFNSQINPKIISDEQLVNPPNGPRKMSASNSSSEQMEEEDEGVSQKKSIEDSEQLEQYKIQESPNSNLPSQLDRYKFPPDYLMKMSKRSLIQNNNNNN</sequence>
<gene>
    <name evidence="3" type="ORF">TTHERM_01164110</name>
</gene>
<name>Q22AS7_TETTS</name>
<dbReference type="KEGG" id="tet:TTHERM_01164110"/>
<organism evidence="3 4">
    <name type="scientific">Tetrahymena thermophila (strain SB210)</name>
    <dbReference type="NCBI Taxonomy" id="312017"/>
    <lineage>
        <taxon>Eukaryota</taxon>
        <taxon>Sar</taxon>
        <taxon>Alveolata</taxon>
        <taxon>Ciliophora</taxon>
        <taxon>Intramacronucleata</taxon>
        <taxon>Oligohymenophorea</taxon>
        <taxon>Hymenostomatida</taxon>
        <taxon>Tetrahymenina</taxon>
        <taxon>Tetrahymenidae</taxon>
        <taxon>Tetrahymena</taxon>
    </lineage>
</organism>
<evidence type="ECO:0000313" key="4">
    <source>
        <dbReference type="Proteomes" id="UP000009168"/>
    </source>
</evidence>
<evidence type="ECO:0000256" key="1">
    <source>
        <dbReference type="SAM" id="MobiDB-lite"/>
    </source>
</evidence>
<dbReference type="InterPro" id="IPR036322">
    <property type="entry name" value="WD40_repeat_dom_sf"/>
</dbReference>
<evidence type="ECO:0000256" key="2">
    <source>
        <dbReference type="SAM" id="Phobius"/>
    </source>
</evidence>
<dbReference type="PANTHER" id="PTHR11319:SF35">
    <property type="entry name" value="OUTER MEMBRANE PROTEIN PMPC-RELATED"/>
    <property type="match status" value="1"/>
</dbReference>
<keyword evidence="2 3" id="KW-0812">Transmembrane</keyword>
<feature type="compositionally biased region" description="Polar residues" evidence="1">
    <location>
        <begin position="3182"/>
        <end position="3192"/>
    </location>
</feature>
<keyword evidence="2" id="KW-1133">Transmembrane helix</keyword>
<feature type="transmembrane region" description="Helical" evidence="2">
    <location>
        <begin position="2609"/>
        <end position="2632"/>
    </location>
</feature>
<dbReference type="InParanoid" id="Q22AS7"/>
<feature type="transmembrane region" description="Helical" evidence="2">
    <location>
        <begin position="2562"/>
        <end position="2581"/>
    </location>
</feature>
<protein>
    <submittedName>
        <fullName evidence="3">Transmembrane protein, putative</fullName>
    </submittedName>
</protein>
<accession>Q22AS7</accession>
<feature type="transmembrane region" description="Helical" evidence="2">
    <location>
        <begin position="2672"/>
        <end position="2699"/>
    </location>
</feature>
<dbReference type="SUPFAM" id="SSF50978">
    <property type="entry name" value="WD40 repeat-like"/>
    <property type="match status" value="2"/>
</dbReference>
<dbReference type="EMBL" id="GG662430">
    <property type="protein sequence ID" value="EAR82391.2"/>
    <property type="molecule type" value="Genomic_DNA"/>
</dbReference>
<keyword evidence="4" id="KW-1185">Reference proteome</keyword>
<feature type="transmembrane region" description="Helical" evidence="2">
    <location>
        <begin position="2412"/>
        <end position="2437"/>
    </location>
</feature>
<feature type="transmembrane region" description="Helical" evidence="2">
    <location>
        <begin position="2523"/>
        <end position="2542"/>
    </location>
</feature>
<evidence type="ECO:0000313" key="3">
    <source>
        <dbReference type="EMBL" id="EAR82391.2"/>
    </source>
</evidence>
<reference evidence="4" key="1">
    <citation type="journal article" date="2006" name="PLoS Biol.">
        <title>Macronuclear genome sequence of the ciliate Tetrahymena thermophila, a model eukaryote.</title>
        <authorList>
            <person name="Eisen J.A."/>
            <person name="Coyne R.S."/>
            <person name="Wu M."/>
            <person name="Wu D."/>
            <person name="Thiagarajan M."/>
            <person name="Wortman J.R."/>
            <person name="Badger J.H."/>
            <person name="Ren Q."/>
            <person name="Amedeo P."/>
            <person name="Jones K.M."/>
            <person name="Tallon L.J."/>
            <person name="Delcher A.L."/>
            <person name="Salzberg S.L."/>
            <person name="Silva J.C."/>
            <person name="Haas B.J."/>
            <person name="Majoros W.H."/>
            <person name="Farzad M."/>
            <person name="Carlton J.M."/>
            <person name="Smith R.K. Jr."/>
            <person name="Garg J."/>
            <person name="Pearlman R.E."/>
            <person name="Karrer K.M."/>
            <person name="Sun L."/>
            <person name="Manning G."/>
            <person name="Elde N.C."/>
            <person name="Turkewitz A.P."/>
            <person name="Asai D.J."/>
            <person name="Wilkes D.E."/>
            <person name="Wang Y."/>
            <person name="Cai H."/>
            <person name="Collins K."/>
            <person name="Stewart B.A."/>
            <person name="Lee S.R."/>
            <person name="Wilamowska K."/>
            <person name="Weinberg Z."/>
            <person name="Ruzzo W.L."/>
            <person name="Wloga D."/>
            <person name="Gaertig J."/>
            <person name="Frankel J."/>
            <person name="Tsao C.-C."/>
            <person name="Gorovsky M.A."/>
            <person name="Keeling P.J."/>
            <person name="Waller R.F."/>
            <person name="Patron N.J."/>
            <person name="Cherry J.M."/>
            <person name="Stover N.A."/>
            <person name="Krieger C.J."/>
            <person name="del Toro C."/>
            <person name="Ryder H.F."/>
            <person name="Williamson S.C."/>
            <person name="Barbeau R.A."/>
            <person name="Hamilton E.P."/>
            <person name="Orias E."/>
        </authorList>
    </citation>
    <scope>NUCLEOTIDE SEQUENCE [LARGE SCALE GENOMIC DNA]</scope>
    <source>
        <strain evidence="4">SB210</strain>
    </source>
</reference>
<keyword evidence="2" id="KW-0472">Membrane</keyword>
<feature type="region of interest" description="Disordered" evidence="1">
    <location>
        <begin position="3132"/>
        <end position="3202"/>
    </location>
</feature>
<dbReference type="HOGENOM" id="CLU_225782_0_0_1"/>
<proteinExistence type="predicted"/>
<dbReference type="GeneID" id="7836938"/>
<dbReference type="Proteomes" id="UP000009168">
    <property type="component" value="Unassembled WGS sequence"/>
</dbReference>